<dbReference type="InterPro" id="IPR029057">
    <property type="entry name" value="PRTase-like"/>
</dbReference>
<dbReference type="PANTHER" id="PTHR32315:SF4">
    <property type="entry name" value="URACIL PHOSPHORIBOSYLTRANSFERASE, CHLOROPLASTIC"/>
    <property type="match status" value="1"/>
</dbReference>
<keyword evidence="8" id="KW-0547">Nucleotide-binding</keyword>
<evidence type="ECO:0000256" key="3">
    <source>
        <dbReference type="ARBA" id="ARBA00009516"/>
    </source>
</evidence>
<evidence type="ECO:0000256" key="9">
    <source>
        <dbReference type="ARBA" id="ARBA00023134"/>
    </source>
</evidence>
<organism evidence="11 12">
    <name type="scientific">Elsinoe ampelina</name>
    <dbReference type="NCBI Taxonomy" id="302913"/>
    <lineage>
        <taxon>Eukaryota</taxon>
        <taxon>Fungi</taxon>
        <taxon>Dikarya</taxon>
        <taxon>Ascomycota</taxon>
        <taxon>Pezizomycotina</taxon>
        <taxon>Dothideomycetes</taxon>
        <taxon>Dothideomycetidae</taxon>
        <taxon>Myriangiales</taxon>
        <taxon>Elsinoaceae</taxon>
        <taxon>Elsinoe</taxon>
    </lineage>
</organism>
<comment type="pathway">
    <text evidence="2">Pyrimidine metabolism; UMP biosynthesis via salvage pathway; UMP from uracil: step 1/1.</text>
</comment>
<proteinExistence type="inferred from homology"/>
<evidence type="ECO:0000256" key="7">
    <source>
        <dbReference type="ARBA" id="ARBA00022679"/>
    </source>
</evidence>
<evidence type="ECO:0000259" key="10">
    <source>
        <dbReference type="Pfam" id="PF14681"/>
    </source>
</evidence>
<dbReference type="Proteomes" id="UP000799538">
    <property type="component" value="Unassembled WGS sequence"/>
</dbReference>
<name>A0A6A6GJ61_9PEZI</name>
<dbReference type="EMBL" id="ML992503">
    <property type="protein sequence ID" value="KAF2225711.1"/>
    <property type="molecule type" value="Genomic_DNA"/>
</dbReference>
<dbReference type="CDD" id="cd06223">
    <property type="entry name" value="PRTases_typeI"/>
    <property type="match status" value="1"/>
</dbReference>
<evidence type="ECO:0000313" key="11">
    <source>
        <dbReference type="EMBL" id="KAF2225711.1"/>
    </source>
</evidence>
<evidence type="ECO:0000256" key="4">
    <source>
        <dbReference type="ARBA" id="ARBA00011894"/>
    </source>
</evidence>
<dbReference type="GO" id="GO:0004845">
    <property type="term" value="F:uracil phosphoribosyltransferase activity"/>
    <property type="evidence" value="ECO:0007669"/>
    <property type="project" value="UniProtKB-EC"/>
</dbReference>
<dbReference type="Gene3D" id="3.40.50.2020">
    <property type="match status" value="1"/>
</dbReference>
<gene>
    <name evidence="11" type="ORF">BDZ85DRAFT_257946</name>
</gene>
<dbReference type="AlphaFoldDB" id="A0A6A6GJ61"/>
<dbReference type="Pfam" id="PF14681">
    <property type="entry name" value="UPRTase"/>
    <property type="match status" value="1"/>
</dbReference>
<comment type="cofactor">
    <cofactor evidence="1">
        <name>Mg(2+)</name>
        <dbReference type="ChEBI" id="CHEBI:18420"/>
    </cofactor>
</comment>
<evidence type="ECO:0000256" key="2">
    <source>
        <dbReference type="ARBA" id="ARBA00005180"/>
    </source>
</evidence>
<evidence type="ECO:0000256" key="1">
    <source>
        <dbReference type="ARBA" id="ARBA00001946"/>
    </source>
</evidence>
<dbReference type="OrthoDB" id="10257085at2759"/>
<dbReference type="GO" id="GO:0005525">
    <property type="term" value="F:GTP binding"/>
    <property type="evidence" value="ECO:0007669"/>
    <property type="project" value="UniProtKB-KW"/>
</dbReference>
<evidence type="ECO:0000256" key="5">
    <source>
        <dbReference type="ARBA" id="ARBA00022533"/>
    </source>
</evidence>
<dbReference type="InterPro" id="IPR050054">
    <property type="entry name" value="UPRTase/APRTase"/>
</dbReference>
<keyword evidence="7 11" id="KW-0808">Transferase</keyword>
<dbReference type="EC" id="2.4.2.9" evidence="4"/>
<accession>A0A6A6GJ61</accession>
<evidence type="ECO:0000256" key="8">
    <source>
        <dbReference type="ARBA" id="ARBA00022741"/>
    </source>
</evidence>
<protein>
    <recommendedName>
        <fullName evidence="4">uracil phosphoribosyltransferase</fullName>
        <ecNumber evidence="4">2.4.2.9</ecNumber>
    </recommendedName>
</protein>
<sequence length="260" mass="27658">MRHFYSSSFSQPSSLSCFPDPTHFSTTRSSTMASLPQNVHVSSHPCLRAKLSQLRSSSTNARETKQLVHDIALMVGYEALASGLTVTASGTDTSPIGYDYTTETISPAKVSIVPILRSGLSMVEPLLTLLPDPVPVFHLGMYREKSTLQPVEYYNNLPYHSASQTDSSGGPSDLAILVDPIIATGATASAAIDTLKDWGVKRILVVSVLGSVGGLQKASGTWPEATEFWVGAVDGETDAKGMIKPGLGDVGDRLFLTLGK</sequence>
<dbReference type="PANTHER" id="PTHR32315">
    <property type="entry name" value="ADENINE PHOSPHORIBOSYLTRANSFERASE"/>
    <property type="match status" value="1"/>
</dbReference>
<dbReference type="InterPro" id="IPR000836">
    <property type="entry name" value="PRTase_dom"/>
</dbReference>
<evidence type="ECO:0000313" key="12">
    <source>
        <dbReference type="Proteomes" id="UP000799538"/>
    </source>
</evidence>
<keyword evidence="12" id="KW-1185">Reference proteome</keyword>
<feature type="domain" description="Phosphoribosyltransferase" evidence="10">
    <location>
        <begin position="41"/>
        <end position="257"/>
    </location>
</feature>
<reference evidence="12" key="1">
    <citation type="journal article" date="2020" name="Stud. Mycol.">
        <title>101 Dothideomycetes genomes: A test case for predicting lifestyles and emergence of pathogens.</title>
        <authorList>
            <person name="Haridas S."/>
            <person name="Albert R."/>
            <person name="Binder M."/>
            <person name="Bloem J."/>
            <person name="LaButti K."/>
            <person name="Salamov A."/>
            <person name="Andreopoulos B."/>
            <person name="Baker S."/>
            <person name="Barry K."/>
            <person name="Bills G."/>
            <person name="Bluhm B."/>
            <person name="Cannon C."/>
            <person name="Castanera R."/>
            <person name="Culley D."/>
            <person name="Daum C."/>
            <person name="Ezra D."/>
            <person name="Gonzalez J."/>
            <person name="Henrissat B."/>
            <person name="Kuo A."/>
            <person name="Liang C."/>
            <person name="Lipzen A."/>
            <person name="Lutzoni F."/>
            <person name="Magnuson J."/>
            <person name="Mondo S."/>
            <person name="Nolan M."/>
            <person name="Ohm R."/>
            <person name="Pangilinan J."/>
            <person name="Park H.-J."/>
            <person name="Ramirez L."/>
            <person name="Alfaro M."/>
            <person name="Sun H."/>
            <person name="Tritt A."/>
            <person name="Yoshinaga Y."/>
            <person name="Zwiers L.-H."/>
            <person name="Turgeon B."/>
            <person name="Goodwin S."/>
            <person name="Spatafora J."/>
            <person name="Crous P."/>
            <person name="Grigoriev I."/>
        </authorList>
    </citation>
    <scope>NUCLEOTIDE SEQUENCE [LARGE SCALE GENOMIC DNA]</scope>
    <source>
        <strain evidence="12">CECT 20119</strain>
    </source>
</reference>
<dbReference type="SUPFAM" id="SSF53271">
    <property type="entry name" value="PRTase-like"/>
    <property type="match status" value="1"/>
</dbReference>
<dbReference type="NCBIfam" id="NF001097">
    <property type="entry name" value="PRK00129.1"/>
    <property type="match status" value="1"/>
</dbReference>
<keyword evidence="6 11" id="KW-0328">Glycosyltransferase</keyword>
<dbReference type="FunFam" id="3.40.50.2020:FF:000049">
    <property type="entry name" value="Putative uracil phosphoribosyltransferase urg2"/>
    <property type="match status" value="1"/>
</dbReference>
<comment type="similarity">
    <text evidence="3">Belongs to the UPRTase family.</text>
</comment>
<dbReference type="PROSITE" id="PS51257">
    <property type="entry name" value="PROKAR_LIPOPROTEIN"/>
    <property type="match status" value="1"/>
</dbReference>
<keyword evidence="9" id="KW-0342">GTP-binding</keyword>
<evidence type="ECO:0000256" key="6">
    <source>
        <dbReference type="ARBA" id="ARBA00022676"/>
    </source>
</evidence>
<keyword evidence="5" id="KW-0021">Allosteric enzyme</keyword>